<evidence type="ECO:0000313" key="10">
    <source>
        <dbReference type="Proteomes" id="UP000295399"/>
    </source>
</evidence>
<dbReference type="InterPro" id="IPR006224">
    <property type="entry name" value="PsdUridine_synth_RluA-like_CS"/>
</dbReference>
<gene>
    <name evidence="9" type="ORF">EV659_11087</name>
</gene>
<dbReference type="InterPro" id="IPR006145">
    <property type="entry name" value="PsdUridine_synth_RsuA/RluA"/>
</dbReference>
<keyword evidence="5" id="KW-0694">RNA-binding</keyword>
<protein>
    <recommendedName>
        <fullName evidence="6">Pseudouridine synthase</fullName>
        <ecNumber evidence="6">5.4.99.-</ecNumber>
    </recommendedName>
</protein>
<keyword evidence="2 6" id="KW-0413">Isomerase</keyword>
<evidence type="ECO:0000313" key="9">
    <source>
        <dbReference type="EMBL" id="TCP32007.1"/>
    </source>
</evidence>
<dbReference type="GO" id="GO:0160140">
    <property type="term" value="F:23S rRNA pseudouridine(1911/1915/1917) synthase activity"/>
    <property type="evidence" value="ECO:0007669"/>
    <property type="project" value="UniProtKB-EC"/>
</dbReference>
<dbReference type="Gene3D" id="3.10.290.10">
    <property type="entry name" value="RNA-binding S4 domain"/>
    <property type="match status" value="1"/>
</dbReference>
<comment type="caution">
    <text evidence="9">The sequence shown here is derived from an EMBL/GenBank/DDBJ whole genome shotgun (WGS) entry which is preliminary data.</text>
</comment>
<evidence type="ECO:0000256" key="7">
    <source>
        <dbReference type="SAM" id="MobiDB-lite"/>
    </source>
</evidence>
<dbReference type="NCBIfam" id="TIGR00005">
    <property type="entry name" value="rluA_subfam"/>
    <property type="match status" value="1"/>
</dbReference>
<dbReference type="Pfam" id="PF00849">
    <property type="entry name" value="PseudoU_synth_2"/>
    <property type="match status" value="1"/>
</dbReference>
<dbReference type="OrthoDB" id="9807829at2"/>
<evidence type="ECO:0000256" key="1">
    <source>
        <dbReference type="ARBA" id="ARBA00010876"/>
    </source>
</evidence>
<dbReference type="InterPro" id="IPR020103">
    <property type="entry name" value="PsdUridine_synth_cat_dom_sf"/>
</dbReference>
<dbReference type="SUPFAM" id="SSF55174">
    <property type="entry name" value="Alpha-L RNA-binding motif"/>
    <property type="match status" value="1"/>
</dbReference>
<accession>A0A4R2PAN2</accession>
<dbReference type="EMBL" id="SLXO01000010">
    <property type="protein sequence ID" value="TCP32007.1"/>
    <property type="molecule type" value="Genomic_DNA"/>
</dbReference>
<dbReference type="AlphaFoldDB" id="A0A4R2PAN2"/>
<dbReference type="InParanoid" id="A0A4R2PAN2"/>
<evidence type="ECO:0000256" key="4">
    <source>
        <dbReference type="PIRSR" id="PIRSR606225-1"/>
    </source>
</evidence>
<dbReference type="PROSITE" id="PS50889">
    <property type="entry name" value="S4"/>
    <property type="match status" value="1"/>
</dbReference>
<evidence type="ECO:0000256" key="3">
    <source>
        <dbReference type="ARBA" id="ARBA00036882"/>
    </source>
</evidence>
<evidence type="ECO:0000256" key="2">
    <source>
        <dbReference type="ARBA" id="ARBA00023235"/>
    </source>
</evidence>
<name>A0A4R2PAN2_RHOSA</name>
<dbReference type="EC" id="5.4.99.-" evidence="6"/>
<feature type="active site" evidence="4">
    <location>
        <position position="149"/>
    </location>
</feature>
<comment type="catalytic activity">
    <reaction evidence="6">
        <text>a uridine in RNA = a pseudouridine in RNA</text>
        <dbReference type="Rhea" id="RHEA:48348"/>
        <dbReference type="Rhea" id="RHEA-COMP:12068"/>
        <dbReference type="Rhea" id="RHEA-COMP:12069"/>
        <dbReference type="ChEBI" id="CHEBI:65314"/>
        <dbReference type="ChEBI" id="CHEBI:65315"/>
    </reaction>
</comment>
<dbReference type="PANTHER" id="PTHR21600:SF44">
    <property type="entry name" value="RIBOSOMAL LARGE SUBUNIT PSEUDOURIDINE SYNTHASE D"/>
    <property type="match status" value="1"/>
</dbReference>
<feature type="region of interest" description="Disordered" evidence="7">
    <location>
        <begin position="67"/>
        <end position="87"/>
    </location>
</feature>
<dbReference type="PANTHER" id="PTHR21600">
    <property type="entry name" value="MITOCHONDRIAL RNA PSEUDOURIDINE SYNTHASE"/>
    <property type="match status" value="1"/>
</dbReference>
<dbReference type="PROSITE" id="PS01129">
    <property type="entry name" value="PSI_RLU"/>
    <property type="match status" value="1"/>
</dbReference>
<dbReference type="GO" id="GO:0003723">
    <property type="term" value="F:RNA binding"/>
    <property type="evidence" value="ECO:0007669"/>
    <property type="project" value="UniProtKB-KW"/>
</dbReference>
<dbReference type="Gene3D" id="3.30.2350.10">
    <property type="entry name" value="Pseudouridine synthase"/>
    <property type="match status" value="1"/>
</dbReference>
<dbReference type="SUPFAM" id="SSF55120">
    <property type="entry name" value="Pseudouridine synthase"/>
    <property type="match status" value="1"/>
</dbReference>
<keyword evidence="10" id="KW-1185">Reference proteome</keyword>
<evidence type="ECO:0000256" key="6">
    <source>
        <dbReference type="RuleBase" id="RU362028"/>
    </source>
</evidence>
<dbReference type="Proteomes" id="UP000295399">
    <property type="component" value="Unassembled WGS sequence"/>
</dbReference>
<dbReference type="GO" id="GO:0000455">
    <property type="term" value="P:enzyme-directed rRNA pseudouridine synthesis"/>
    <property type="evidence" value="ECO:0007669"/>
    <property type="project" value="TreeGrafter"/>
</dbReference>
<sequence>MSGAETVTVGAEDDGVRLDRWFKRHYPGLGFGAVSKLVRTGQVRVDGKRAKVGDRLVAGQAVRVPPMDREAARQPAAGPAAKPRPAVSARDAADLRARVLHKDDHVLAIAKPAGLAVQGGSGVARHLDGMLDALTFEKDERPRLIHRLDKDTSGVLLLGRTAQAAAQLGKAFRSRAAHKVYWALVMRVPRVRAGEIRGAMDKQGGAGQEKMALDPEGKAAVTLYSVVDQAAQKASWLALKPLTGRTHQLRVHSAAINHPIVGDGKYGGREAFLGGQVSRNLHLHARAITLPHPAGGRLSVTAPLEGHMLKTWETFGWDPDYAEDPFEDDGAR</sequence>
<organism evidence="9 10">
    <name type="scientific">Rhodothalassium salexigens DSM 2132</name>
    <dbReference type="NCBI Taxonomy" id="1188247"/>
    <lineage>
        <taxon>Bacteria</taxon>
        <taxon>Pseudomonadati</taxon>
        <taxon>Pseudomonadota</taxon>
        <taxon>Alphaproteobacteria</taxon>
        <taxon>Rhodothalassiales</taxon>
        <taxon>Rhodothalassiaceae</taxon>
        <taxon>Rhodothalassium</taxon>
    </lineage>
</organism>
<evidence type="ECO:0000259" key="8">
    <source>
        <dbReference type="Pfam" id="PF00849"/>
    </source>
</evidence>
<dbReference type="CDD" id="cd02869">
    <property type="entry name" value="PseudoU_synth_RluA_like"/>
    <property type="match status" value="1"/>
</dbReference>
<dbReference type="InterPro" id="IPR006225">
    <property type="entry name" value="PsdUridine_synth_RluC/D"/>
</dbReference>
<dbReference type="InterPro" id="IPR036986">
    <property type="entry name" value="S4_RNA-bd_sf"/>
</dbReference>
<feature type="domain" description="Pseudouridine synthase RsuA/RluA-like" evidence="8">
    <location>
        <begin position="105"/>
        <end position="255"/>
    </location>
</feature>
<dbReference type="InterPro" id="IPR050188">
    <property type="entry name" value="RluA_PseudoU_synthase"/>
</dbReference>
<evidence type="ECO:0000256" key="5">
    <source>
        <dbReference type="PROSITE-ProRule" id="PRU00182"/>
    </source>
</evidence>
<feature type="compositionally biased region" description="Low complexity" evidence="7">
    <location>
        <begin position="73"/>
        <end position="87"/>
    </location>
</feature>
<comment type="function">
    <text evidence="6">Responsible for synthesis of pseudouridine from uracil.</text>
</comment>
<proteinExistence type="inferred from homology"/>
<dbReference type="FunCoup" id="A0A4R2PAN2">
    <property type="interactions" value="438"/>
</dbReference>
<comment type="catalytic activity">
    <reaction evidence="3">
        <text>uridine(1911/1915/1917) in 23S rRNA = pseudouridine(1911/1915/1917) in 23S rRNA</text>
        <dbReference type="Rhea" id="RHEA:42524"/>
        <dbReference type="Rhea" id="RHEA-COMP:10097"/>
        <dbReference type="Rhea" id="RHEA-COMP:10098"/>
        <dbReference type="ChEBI" id="CHEBI:65314"/>
        <dbReference type="ChEBI" id="CHEBI:65315"/>
        <dbReference type="EC" id="5.4.99.23"/>
    </reaction>
</comment>
<dbReference type="RefSeq" id="WP_132709225.1">
    <property type="nucleotide sequence ID" value="NZ_JACIGF010000010.1"/>
</dbReference>
<comment type="similarity">
    <text evidence="1 6">Belongs to the pseudouridine synthase RluA family.</text>
</comment>
<reference evidence="9 10" key="1">
    <citation type="submission" date="2019-03" db="EMBL/GenBank/DDBJ databases">
        <title>Genomic Encyclopedia of Type Strains, Phase IV (KMG-IV): sequencing the most valuable type-strain genomes for metagenomic binning, comparative biology and taxonomic classification.</title>
        <authorList>
            <person name="Goeker M."/>
        </authorList>
    </citation>
    <scope>NUCLEOTIDE SEQUENCE [LARGE SCALE GENOMIC DNA]</scope>
    <source>
        <strain evidence="9 10">DSM 2132</strain>
    </source>
</reference>